<dbReference type="Proteomes" id="UP000244162">
    <property type="component" value="Unassembled WGS sequence"/>
</dbReference>
<evidence type="ECO:0000313" key="1">
    <source>
        <dbReference type="EMBL" id="PTQ08216.1"/>
    </source>
</evidence>
<dbReference type="AlphaFoldDB" id="A0A2T5FUM8"/>
<dbReference type="OrthoDB" id="324927at2"/>
<gene>
    <name evidence="1" type="ORF">CLG96_16065</name>
</gene>
<reference evidence="1 2" key="1">
    <citation type="submission" date="2017-09" db="EMBL/GenBank/DDBJ databases">
        <title>Sphingomonas panjinensis sp.nov., isolated from oil-contaminated soil.</title>
        <authorList>
            <person name="Wang L."/>
            <person name="Chen L."/>
        </authorList>
    </citation>
    <scope>NUCLEOTIDE SEQUENCE [LARGE SCALE GENOMIC DNA]</scope>
    <source>
        <strain evidence="1 2">FW-11</strain>
    </source>
</reference>
<keyword evidence="2" id="KW-1185">Reference proteome</keyword>
<organism evidence="1 2">
    <name type="scientific">Sphingomonas oleivorans</name>
    <dbReference type="NCBI Taxonomy" id="1735121"/>
    <lineage>
        <taxon>Bacteria</taxon>
        <taxon>Pseudomonadati</taxon>
        <taxon>Pseudomonadota</taxon>
        <taxon>Alphaproteobacteria</taxon>
        <taxon>Sphingomonadales</taxon>
        <taxon>Sphingomonadaceae</taxon>
        <taxon>Sphingomonas</taxon>
    </lineage>
</organism>
<name>A0A2T5FUM8_9SPHN</name>
<dbReference type="Gene3D" id="2.60.120.620">
    <property type="entry name" value="q2cbj1_9rhob like domain"/>
    <property type="match status" value="1"/>
</dbReference>
<proteinExistence type="predicted"/>
<dbReference type="SUPFAM" id="SSF51197">
    <property type="entry name" value="Clavaminate synthase-like"/>
    <property type="match status" value="1"/>
</dbReference>
<comment type="caution">
    <text evidence="1">The sequence shown here is derived from an EMBL/GenBank/DDBJ whole genome shotgun (WGS) entry which is preliminary data.</text>
</comment>
<protein>
    <recommendedName>
        <fullName evidence="3">Phytanoyl-CoA dioxygenase</fullName>
    </recommendedName>
</protein>
<sequence>MRKLARLVSAKAPTYLHFAKAEPSWVAMFVLARFSLVRRLAWARPRNWSMPRGSTIFEEADAGEIAASLRRDGLYRPLKLPAEIVAEIMAFAQRMPCFADKDRSAEFLPRDIGQAQARRGKAIVTGHYLDRTEQCPALVRVANDALLMDVARAYLGGDPKLIRLRLWWSFPAPAASEGQRRLAAQDHYHYDLGDWREIKVFFYLTPVDAKAGPHVYIKRSHRAHSLADQLSPFLGRPRREVLRRYGPENVVVLHGDAGEGFVEDPYGFHMATSVTGSPRLMLEISFGPSTPSRRRYYDERIGGN</sequence>
<evidence type="ECO:0000313" key="2">
    <source>
        <dbReference type="Proteomes" id="UP000244162"/>
    </source>
</evidence>
<dbReference type="RefSeq" id="WP_107969441.1">
    <property type="nucleotide sequence ID" value="NZ_NWBU01000016.1"/>
</dbReference>
<evidence type="ECO:0008006" key="3">
    <source>
        <dbReference type="Google" id="ProtNLM"/>
    </source>
</evidence>
<dbReference type="EMBL" id="NWBU01000016">
    <property type="protein sequence ID" value="PTQ08216.1"/>
    <property type="molecule type" value="Genomic_DNA"/>
</dbReference>
<accession>A0A2T5FUM8</accession>